<name>A0A2R6NK76_9APHY</name>
<comment type="caution">
    <text evidence="1">The sequence shown here is derived from an EMBL/GenBank/DDBJ whole genome shotgun (WGS) entry which is preliminary data.</text>
</comment>
<evidence type="ECO:0000313" key="2">
    <source>
        <dbReference type="Proteomes" id="UP000186601"/>
    </source>
</evidence>
<gene>
    <name evidence="1" type="ORF">PHLCEN_2v11342</name>
</gene>
<reference evidence="1 2" key="1">
    <citation type="submission" date="2018-02" db="EMBL/GenBank/DDBJ databases">
        <title>Genome sequence of the basidiomycete white-rot fungus Phlebia centrifuga.</title>
        <authorList>
            <person name="Granchi Z."/>
            <person name="Peng M."/>
            <person name="de Vries R.P."/>
            <person name="Hilden K."/>
            <person name="Makela M.R."/>
            <person name="Grigoriev I."/>
            <person name="Riley R."/>
        </authorList>
    </citation>
    <scope>NUCLEOTIDE SEQUENCE [LARGE SCALE GENOMIC DNA]</scope>
    <source>
        <strain evidence="1 2">FBCC195</strain>
    </source>
</reference>
<proteinExistence type="predicted"/>
<evidence type="ECO:0000313" key="1">
    <source>
        <dbReference type="EMBL" id="PSR72779.1"/>
    </source>
</evidence>
<protein>
    <submittedName>
        <fullName evidence="1">Uncharacterized protein</fullName>
    </submittedName>
</protein>
<keyword evidence="2" id="KW-1185">Reference proteome</keyword>
<dbReference type="Proteomes" id="UP000186601">
    <property type="component" value="Unassembled WGS sequence"/>
</dbReference>
<dbReference type="EMBL" id="MLYV02001135">
    <property type="protein sequence ID" value="PSR72779.1"/>
    <property type="molecule type" value="Genomic_DNA"/>
</dbReference>
<organism evidence="1 2">
    <name type="scientific">Hermanssonia centrifuga</name>
    <dbReference type="NCBI Taxonomy" id="98765"/>
    <lineage>
        <taxon>Eukaryota</taxon>
        <taxon>Fungi</taxon>
        <taxon>Dikarya</taxon>
        <taxon>Basidiomycota</taxon>
        <taxon>Agaricomycotina</taxon>
        <taxon>Agaricomycetes</taxon>
        <taxon>Polyporales</taxon>
        <taxon>Meruliaceae</taxon>
        <taxon>Hermanssonia</taxon>
    </lineage>
</organism>
<accession>A0A2R6NK76</accession>
<sequence length="130" mass="14861">MTGLCRLVRIYGLNVTIPVYIFEAWQEILTEWFSPEDPYQGFVEKPRYCSWEDLRPSGLLQRHKFGVVLATDALDLGSTAEIVIRCSVSSNSILQNDGSCLTVNNAWEYFFSCGRTKLYPHMSPKDLDDD</sequence>
<dbReference type="AlphaFoldDB" id="A0A2R6NK76"/>